<feature type="domain" description="PPM-type phosphatase" evidence="1">
    <location>
        <begin position="14"/>
        <end position="234"/>
    </location>
</feature>
<dbReference type="EMBL" id="ABOX02000042">
    <property type="protein sequence ID" value="EEF58521.1"/>
    <property type="molecule type" value="Genomic_DNA"/>
</dbReference>
<comment type="caution">
    <text evidence="2">The sequence shown here is derived from an EMBL/GenBank/DDBJ whole genome shotgun (WGS) entry which is preliminary data.</text>
</comment>
<keyword evidence="3" id="KW-1185">Reference proteome</keyword>
<dbReference type="AlphaFoldDB" id="B9XNU8"/>
<evidence type="ECO:0000259" key="1">
    <source>
        <dbReference type="Pfam" id="PF13672"/>
    </source>
</evidence>
<name>B9XNU8_PEDPL</name>
<evidence type="ECO:0000313" key="2">
    <source>
        <dbReference type="EMBL" id="EEF58521.1"/>
    </source>
</evidence>
<proteinExistence type="predicted"/>
<dbReference type="SUPFAM" id="SSF81606">
    <property type="entry name" value="PP2C-like"/>
    <property type="match status" value="1"/>
</dbReference>
<reference evidence="2 3" key="1">
    <citation type="journal article" date="2011" name="J. Bacteriol.">
        <title>Genome sequence of 'Pedosphaera parvula' Ellin514, an aerobic Verrucomicrobial isolate from pasture soil.</title>
        <authorList>
            <person name="Kant R."/>
            <person name="van Passel M.W."/>
            <person name="Sangwan P."/>
            <person name="Palva A."/>
            <person name="Lucas S."/>
            <person name="Copeland A."/>
            <person name="Lapidus A."/>
            <person name="Glavina Del Rio T."/>
            <person name="Dalin E."/>
            <person name="Tice H."/>
            <person name="Bruce D."/>
            <person name="Goodwin L."/>
            <person name="Pitluck S."/>
            <person name="Chertkov O."/>
            <person name="Larimer F.W."/>
            <person name="Land M.L."/>
            <person name="Hauser L."/>
            <person name="Brettin T.S."/>
            <person name="Detter J.C."/>
            <person name="Han S."/>
            <person name="de Vos W.M."/>
            <person name="Janssen P.H."/>
            <person name="Smidt H."/>
        </authorList>
    </citation>
    <scope>NUCLEOTIDE SEQUENCE [LARGE SCALE GENOMIC DNA]</scope>
    <source>
        <strain evidence="2 3">Ellin514</strain>
    </source>
</reference>
<protein>
    <recommendedName>
        <fullName evidence="1">PPM-type phosphatase domain-containing protein</fullName>
    </recommendedName>
</protein>
<dbReference type="Pfam" id="PF13672">
    <property type="entry name" value="PP2C_2"/>
    <property type="match status" value="1"/>
</dbReference>
<dbReference type="Gene3D" id="3.60.40.10">
    <property type="entry name" value="PPM-type phosphatase domain"/>
    <property type="match status" value="1"/>
</dbReference>
<evidence type="ECO:0000313" key="3">
    <source>
        <dbReference type="Proteomes" id="UP000003688"/>
    </source>
</evidence>
<sequence length="258" mass="28294">MSRAMWKFANASVRGSAHLENCLPCQDWSTLRVVGPDRNVVICALSDGAGSARFADEAAQLVSEGAIEFFARELNDHPDPARVLAAYERLDGKLMIQEQQRTLQQLAAERRAPVQDFACTLLVSVAHPKISLFFQIGDGCWAASRGGILGAVTWPAQGEFVGQTEFVTSPTAASSFQMGRIDGRLDFIVGITDGLERLALDMNACIPHPPFFSPLARRLKSEMNQESFSSGLHQLLESERVCARTDDDKSLVLMVHDE</sequence>
<dbReference type="InterPro" id="IPR001932">
    <property type="entry name" value="PPM-type_phosphatase-like_dom"/>
</dbReference>
<dbReference type="InterPro" id="IPR036457">
    <property type="entry name" value="PPM-type-like_dom_sf"/>
</dbReference>
<gene>
    <name evidence="2" type="ORF">Cflav_PD1248</name>
</gene>
<organism evidence="2 3">
    <name type="scientific">Pedosphaera parvula (strain Ellin514)</name>
    <dbReference type="NCBI Taxonomy" id="320771"/>
    <lineage>
        <taxon>Bacteria</taxon>
        <taxon>Pseudomonadati</taxon>
        <taxon>Verrucomicrobiota</taxon>
        <taxon>Pedosphaerae</taxon>
        <taxon>Pedosphaerales</taxon>
        <taxon>Pedosphaeraceae</taxon>
        <taxon>Pedosphaera</taxon>
    </lineage>
</organism>
<dbReference type="Proteomes" id="UP000003688">
    <property type="component" value="Unassembled WGS sequence"/>
</dbReference>
<accession>B9XNU8</accession>
<dbReference type="STRING" id="320771.Cflav_PD1248"/>